<keyword evidence="9 11" id="KW-1133">Transmembrane helix</keyword>
<dbReference type="GO" id="GO:0005524">
    <property type="term" value="F:ATP binding"/>
    <property type="evidence" value="ECO:0007669"/>
    <property type="project" value="UniProtKB-KW"/>
</dbReference>
<dbReference type="Gene3D" id="1.20.1110.10">
    <property type="entry name" value="Calcium-transporting ATPase, transmembrane domain"/>
    <property type="match status" value="1"/>
</dbReference>
<comment type="similarity">
    <text evidence="2">Belongs to the cation transport ATPase (P-type) (TC 3.A.3) family. Type IIIA subfamily.</text>
</comment>
<keyword evidence="3" id="KW-0597">Phosphoprotein</keyword>
<evidence type="ECO:0000256" key="2">
    <source>
        <dbReference type="ARBA" id="ARBA00008804"/>
    </source>
</evidence>
<keyword evidence="13" id="KW-1185">Reference proteome</keyword>
<keyword evidence="4 11" id="KW-0812">Transmembrane</keyword>
<keyword evidence="8" id="KW-0460">Magnesium</keyword>
<dbReference type="AlphaFoldDB" id="A0A9N8M2C8"/>
<evidence type="ECO:0000256" key="4">
    <source>
        <dbReference type="ARBA" id="ARBA00022692"/>
    </source>
</evidence>
<accession>A0A9N8M2C8</accession>
<dbReference type="PRINTS" id="PR00120">
    <property type="entry name" value="HATPASE"/>
</dbReference>
<sequence length="238" mass="25415">MGVSVKMITGDQLAIAKETGRRLGLGDNMFGAKVLREGKVPAGLPYANLEQMVLESDGYKFALVKMLQGLGHLAAMTGDGANDAPALARANCGVAFEGATDAARSAADIVLTELGLSISITAGFFILTAAFKFSFPPFLCMMLACLNDGLLLLISKDRAEPSPKPDSWRLSEIFAYATAFGLYLTAQTVVFFAPIWKNNFFEDKFGLPSDKDIVNKGELRSAVHLQTPIASQALVVVS</sequence>
<evidence type="ECO:0000256" key="10">
    <source>
        <dbReference type="ARBA" id="ARBA00023136"/>
    </source>
</evidence>
<dbReference type="Proteomes" id="UP000836404">
    <property type="component" value="Unassembled WGS sequence"/>
</dbReference>
<dbReference type="InterPro" id="IPR023298">
    <property type="entry name" value="ATPase_P-typ_TM_dom_sf"/>
</dbReference>
<dbReference type="GO" id="GO:0016020">
    <property type="term" value="C:membrane"/>
    <property type="evidence" value="ECO:0007669"/>
    <property type="project" value="UniProtKB-SubCell"/>
</dbReference>
<gene>
    <name evidence="12" type="ORF">JKILLFL_G7142</name>
</gene>
<organism evidence="12 13">
    <name type="scientific">Tilletia laevis</name>
    <dbReference type="NCBI Taxonomy" id="157183"/>
    <lineage>
        <taxon>Eukaryota</taxon>
        <taxon>Fungi</taxon>
        <taxon>Dikarya</taxon>
        <taxon>Basidiomycota</taxon>
        <taxon>Ustilaginomycotina</taxon>
        <taxon>Exobasidiomycetes</taxon>
        <taxon>Tilletiales</taxon>
        <taxon>Tilletiaceae</taxon>
        <taxon>Tilletia</taxon>
    </lineage>
</organism>
<evidence type="ECO:0000256" key="3">
    <source>
        <dbReference type="ARBA" id="ARBA00022553"/>
    </source>
</evidence>
<name>A0A9N8M2C8_9BASI</name>
<keyword evidence="5" id="KW-0479">Metal-binding</keyword>
<dbReference type="PRINTS" id="PR00119">
    <property type="entry name" value="CATATPASE"/>
</dbReference>
<dbReference type="SUPFAM" id="SSF81665">
    <property type="entry name" value="Calcium ATPase, transmembrane domain M"/>
    <property type="match status" value="1"/>
</dbReference>
<dbReference type="SUPFAM" id="SSF56784">
    <property type="entry name" value="HAD-like"/>
    <property type="match status" value="1"/>
</dbReference>
<dbReference type="EMBL" id="CAJHJF010005715">
    <property type="protein sequence ID" value="CAD6951837.1"/>
    <property type="molecule type" value="Genomic_DNA"/>
</dbReference>
<evidence type="ECO:0000313" key="13">
    <source>
        <dbReference type="Proteomes" id="UP000836404"/>
    </source>
</evidence>
<comment type="caution">
    <text evidence="12">The sequence shown here is derived from an EMBL/GenBank/DDBJ whole genome shotgun (WGS) entry which is preliminary data.</text>
</comment>
<evidence type="ECO:0000313" key="12">
    <source>
        <dbReference type="EMBL" id="CAD6951837.1"/>
    </source>
</evidence>
<dbReference type="GO" id="GO:0006812">
    <property type="term" value="P:monoatomic cation transport"/>
    <property type="evidence" value="ECO:0007669"/>
    <property type="project" value="UniProtKB-ARBA"/>
</dbReference>
<evidence type="ECO:0000256" key="7">
    <source>
        <dbReference type="ARBA" id="ARBA00022840"/>
    </source>
</evidence>
<evidence type="ECO:0000256" key="6">
    <source>
        <dbReference type="ARBA" id="ARBA00022741"/>
    </source>
</evidence>
<evidence type="ECO:0000256" key="8">
    <source>
        <dbReference type="ARBA" id="ARBA00022842"/>
    </source>
</evidence>
<feature type="transmembrane region" description="Helical" evidence="11">
    <location>
        <begin position="109"/>
        <end position="129"/>
    </location>
</feature>
<comment type="subcellular location">
    <subcellularLocation>
        <location evidence="1">Membrane</location>
        <topology evidence="1">Multi-pass membrane protein</topology>
    </subcellularLocation>
</comment>
<dbReference type="GO" id="GO:0046872">
    <property type="term" value="F:metal ion binding"/>
    <property type="evidence" value="ECO:0007669"/>
    <property type="project" value="UniProtKB-KW"/>
</dbReference>
<evidence type="ECO:0000256" key="11">
    <source>
        <dbReference type="SAM" id="Phobius"/>
    </source>
</evidence>
<evidence type="ECO:0000256" key="1">
    <source>
        <dbReference type="ARBA" id="ARBA00004141"/>
    </source>
</evidence>
<keyword evidence="6" id="KW-0547">Nucleotide-binding</keyword>
<protein>
    <submittedName>
        <fullName evidence="12">Uncharacterized protein</fullName>
    </submittedName>
</protein>
<dbReference type="Gene3D" id="3.40.50.1000">
    <property type="entry name" value="HAD superfamily/HAD-like"/>
    <property type="match status" value="1"/>
</dbReference>
<evidence type="ECO:0000256" key="9">
    <source>
        <dbReference type="ARBA" id="ARBA00022989"/>
    </source>
</evidence>
<keyword evidence="7" id="KW-0067">ATP-binding</keyword>
<dbReference type="GO" id="GO:0016887">
    <property type="term" value="F:ATP hydrolysis activity"/>
    <property type="evidence" value="ECO:0007669"/>
    <property type="project" value="InterPro"/>
</dbReference>
<dbReference type="FunFam" id="3.40.50.1000:FF:000211">
    <property type="entry name" value="Plasma membrane ATPase"/>
    <property type="match status" value="1"/>
</dbReference>
<proteinExistence type="inferred from homology"/>
<dbReference type="InterPro" id="IPR036412">
    <property type="entry name" value="HAD-like_sf"/>
</dbReference>
<reference evidence="12 13" key="1">
    <citation type="submission" date="2020-10" db="EMBL/GenBank/DDBJ databases">
        <authorList>
            <person name="Sedaghatjoo S."/>
        </authorList>
    </citation>
    <scope>NUCLEOTIDE SEQUENCE [LARGE SCALE GENOMIC DNA]</scope>
    <source>
        <strain evidence="12 13">LLFL</strain>
    </source>
</reference>
<feature type="transmembrane region" description="Helical" evidence="11">
    <location>
        <begin position="174"/>
        <end position="196"/>
    </location>
</feature>
<keyword evidence="10 11" id="KW-0472">Membrane</keyword>
<dbReference type="PANTHER" id="PTHR42861">
    <property type="entry name" value="CALCIUM-TRANSPORTING ATPASE"/>
    <property type="match status" value="1"/>
</dbReference>
<evidence type="ECO:0000256" key="5">
    <source>
        <dbReference type="ARBA" id="ARBA00022723"/>
    </source>
</evidence>
<dbReference type="InterPro" id="IPR001757">
    <property type="entry name" value="P_typ_ATPase"/>
</dbReference>
<dbReference type="InterPro" id="IPR023214">
    <property type="entry name" value="HAD_sf"/>
</dbReference>